<organism evidence="6 7">
    <name type="scientific">Rhynchospora pubera</name>
    <dbReference type="NCBI Taxonomy" id="906938"/>
    <lineage>
        <taxon>Eukaryota</taxon>
        <taxon>Viridiplantae</taxon>
        <taxon>Streptophyta</taxon>
        <taxon>Embryophyta</taxon>
        <taxon>Tracheophyta</taxon>
        <taxon>Spermatophyta</taxon>
        <taxon>Magnoliopsida</taxon>
        <taxon>Liliopsida</taxon>
        <taxon>Poales</taxon>
        <taxon>Cyperaceae</taxon>
        <taxon>Cyperoideae</taxon>
        <taxon>Rhynchosporeae</taxon>
        <taxon>Rhynchospora</taxon>
    </lineage>
</organism>
<evidence type="ECO:0000256" key="2">
    <source>
        <dbReference type="ARBA" id="ARBA00022737"/>
    </source>
</evidence>
<dbReference type="EMBL" id="JAMFTS010000003">
    <property type="protein sequence ID" value="KAJ4772966.1"/>
    <property type="molecule type" value="Genomic_DNA"/>
</dbReference>
<keyword evidence="2" id="KW-0677">Repeat</keyword>
<dbReference type="Pfam" id="PF13041">
    <property type="entry name" value="PPR_2"/>
    <property type="match status" value="1"/>
</dbReference>
<dbReference type="PANTHER" id="PTHR47874:SF1">
    <property type="entry name" value="OS05G0407900 PROTEIN"/>
    <property type="match status" value="1"/>
</dbReference>
<name>A0AAV8E1E8_9POAL</name>
<feature type="signal peptide" evidence="5">
    <location>
        <begin position="1"/>
        <end position="22"/>
    </location>
</feature>
<evidence type="ECO:0000256" key="5">
    <source>
        <dbReference type="SAM" id="SignalP"/>
    </source>
</evidence>
<dbReference type="InterPro" id="IPR002885">
    <property type="entry name" value="PPR_rpt"/>
</dbReference>
<protein>
    <submittedName>
        <fullName evidence="6">Pentatricopeptide repeat-containing protein</fullName>
    </submittedName>
</protein>
<dbReference type="Gene3D" id="1.25.40.10">
    <property type="entry name" value="Tetratricopeptide repeat domain"/>
    <property type="match status" value="2"/>
</dbReference>
<sequence length="487" mass="55731">MARHQFLHLRLFLLSPPKPLLLNPLPSLTSSSCSSCNPTSSNPISRNRISTLTTRRGAHSTVASLAKEILSSSANDLSPDLASLLESDKARSILRLSTNGSPFLRLLSLLKRRPSLALQVFDWRRNLRDSPPLIAEEYASAIALAGRAQNLSLAVKLFNESKSTAKGPILYNALMTAFMYNGEVKRAISLFHKLKKEKKYGPDTVSYNILLSLYGYHVLVNQMESVLRDMDSSGIPRSVVTYKMLMYGYLRSRRWKQMERIFNSLKEPDTSTRLLMLRGYTIAGKLKKMERMYELVKGEVHAQERSLICAMICAYSRVGGDSSVRKIEELVKLVREEEYFPYLHIVLIKVYAKEGLLDEMERLIFDANKRNIVISSQHVMRTILALYFKSGDVERLDSFIKQAERAGWSLCKDLYRCKMILYSRLGRLTDMSCEVDKMDSYWPVRDRYTLKILYKGFSNSGRMLEMNMVIGLMFKYGFQFPQGAVVY</sequence>
<evidence type="ECO:0000256" key="4">
    <source>
        <dbReference type="PROSITE-ProRule" id="PRU00708"/>
    </source>
</evidence>
<keyword evidence="7" id="KW-1185">Reference proteome</keyword>
<dbReference type="InterPro" id="IPR011990">
    <property type="entry name" value="TPR-like_helical_dom_sf"/>
</dbReference>
<evidence type="ECO:0000313" key="7">
    <source>
        <dbReference type="Proteomes" id="UP001140206"/>
    </source>
</evidence>
<feature type="repeat" description="PPR" evidence="4">
    <location>
        <begin position="203"/>
        <end position="237"/>
    </location>
</feature>
<keyword evidence="3" id="KW-0809">Transit peptide</keyword>
<comment type="similarity">
    <text evidence="1">Belongs to the PPR family. P subfamily.</text>
</comment>
<evidence type="ECO:0000256" key="1">
    <source>
        <dbReference type="ARBA" id="ARBA00007626"/>
    </source>
</evidence>
<dbReference type="GO" id="GO:0003729">
    <property type="term" value="F:mRNA binding"/>
    <property type="evidence" value="ECO:0007669"/>
    <property type="project" value="InterPro"/>
</dbReference>
<dbReference type="AlphaFoldDB" id="A0AAV8E1E8"/>
<dbReference type="PROSITE" id="PS51257">
    <property type="entry name" value="PROKAR_LIPOPROTEIN"/>
    <property type="match status" value="1"/>
</dbReference>
<dbReference type="NCBIfam" id="TIGR00756">
    <property type="entry name" value="PPR"/>
    <property type="match status" value="2"/>
</dbReference>
<reference evidence="6" key="1">
    <citation type="submission" date="2022-08" db="EMBL/GenBank/DDBJ databases">
        <authorList>
            <person name="Marques A."/>
        </authorList>
    </citation>
    <scope>NUCLEOTIDE SEQUENCE</scope>
    <source>
        <strain evidence="6">RhyPub2mFocal</strain>
        <tissue evidence="6">Leaves</tissue>
    </source>
</reference>
<gene>
    <name evidence="6" type="ORF">LUZ62_057223</name>
</gene>
<dbReference type="Proteomes" id="UP001140206">
    <property type="component" value="Chromosome 3"/>
</dbReference>
<dbReference type="PROSITE" id="PS51375">
    <property type="entry name" value="PPR"/>
    <property type="match status" value="2"/>
</dbReference>
<feature type="repeat" description="PPR" evidence="4">
    <location>
        <begin position="238"/>
        <end position="272"/>
    </location>
</feature>
<proteinExistence type="inferred from homology"/>
<dbReference type="PANTHER" id="PTHR47874">
    <property type="entry name" value="EXPRESSED PROTEIN"/>
    <property type="match status" value="1"/>
</dbReference>
<dbReference type="Pfam" id="PF01535">
    <property type="entry name" value="PPR"/>
    <property type="match status" value="2"/>
</dbReference>
<keyword evidence="5" id="KW-0732">Signal</keyword>
<accession>A0AAV8E1E8</accession>
<evidence type="ECO:0000256" key="3">
    <source>
        <dbReference type="ARBA" id="ARBA00022946"/>
    </source>
</evidence>
<comment type="caution">
    <text evidence="6">The sequence shown here is derived from an EMBL/GenBank/DDBJ whole genome shotgun (WGS) entry which is preliminary data.</text>
</comment>
<evidence type="ECO:0000313" key="6">
    <source>
        <dbReference type="EMBL" id="KAJ4772966.1"/>
    </source>
</evidence>
<feature type="chain" id="PRO_5043653269" evidence="5">
    <location>
        <begin position="23"/>
        <end position="487"/>
    </location>
</feature>
<dbReference type="InterPro" id="IPR044179">
    <property type="entry name" value="PPR5-like"/>
</dbReference>